<gene>
    <name evidence="1" type="ORF">MLD38_010692</name>
</gene>
<sequence length="146" mass="16228">MSGSRSSSRAAPTSKHKTSKNAPEAREDVAREHGIAVDSNPRIIKCKYYEKVMSGGVYRLQHHLAGTNKDVGVCRAVPDDVKSKIMEVAYTLQERSIKKSKLSSVDDGQASTEQQLDYSSQSGEDIFKRSVSSHQIINTIFKKELR</sequence>
<evidence type="ECO:0000313" key="1">
    <source>
        <dbReference type="EMBL" id="KAI4372465.1"/>
    </source>
</evidence>
<organism evidence="1 2">
    <name type="scientific">Melastoma candidum</name>
    <dbReference type="NCBI Taxonomy" id="119954"/>
    <lineage>
        <taxon>Eukaryota</taxon>
        <taxon>Viridiplantae</taxon>
        <taxon>Streptophyta</taxon>
        <taxon>Embryophyta</taxon>
        <taxon>Tracheophyta</taxon>
        <taxon>Spermatophyta</taxon>
        <taxon>Magnoliopsida</taxon>
        <taxon>eudicotyledons</taxon>
        <taxon>Gunneridae</taxon>
        <taxon>Pentapetalae</taxon>
        <taxon>rosids</taxon>
        <taxon>malvids</taxon>
        <taxon>Myrtales</taxon>
        <taxon>Melastomataceae</taxon>
        <taxon>Melastomatoideae</taxon>
        <taxon>Melastomateae</taxon>
        <taxon>Melastoma</taxon>
    </lineage>
</organism>
<name>A0ACB9R0P1_9MYRT</name>
<proteinExistence type="predicted"/>
<dbReference type="EMBL" id="CM042883">
    <property type="protein sequence ID" value="KAI4372465.1"/>
    <property type="molecule type" value="Genomic_DNA"/>
</dbReference>
<keyword evidence="2" id="KW-1185">Reference proteome</keyword>
<reference evidence="2" key="1">
    <citation type="journal article" date="2023" name="Front. Plant Sci.">
        <title>Chromosomal-level genome assembly of Melastoma candidum provides insights into trichome evolution.</title>
        <authorList>
            <person name="Zhong Y."/>
            <person name="Wu W."/>
            <person name="Sun C."/>
            <person name="Zou P."/>
            <person name="Liu Y."/>
            <person name="Dai S."/>
            <person name="Zhou R."/>
        </authorList>
    </citation>
    <scope>NUCLEOTIDE SEQUENCE [LARGE SCALE GENOMIC DNA]</scope>
</reference>
<comment type="caution">
    <text evidence="1">The sequence shown here is derived from an EMBL/GenBank/DDBJ whole genome shotgun (WGS) entry which is preliminary data.</text>
</comment>
<evidence type="ECO:0000313" key="2">
    <source>
        <dbReference type="Proteomes" id="UP001057402"/>
    </source>
</evidence>
<dbReference type="Proteomes" id="UP001057402">
    <property type="component" value="Chromosome 4"/>
</dbReference>
<accession>A0ACB9R0P1</accession>
<protein>
    <submittedName>
        <fullName evidence="1">Uncharacterized protein</fullName>
    </submittedName>
</protein>